<dbReference type="EMBL" id="WMEY01000003">
    <property type="protein sequence ID" value="MYL64163.1"/>
    <property type="molecule type" value="Genomic_DNA"/>
</dbReference>
<organism evidence="2 3">
    <name type="scientific">Guptibacillus hwajinpoensis</name>
    <dbReference type="NCBI Taxonomy" id="208199"/>
    <lineage>
        <taxon>Bacteria</taxon>
        <taxon>Bacillati</taxon>
        <taxon>Bacillota</taxon>
        <taxon>Bacilli</taxon>
        <taxon>Bacillales</taxon>
        <taxon>Guptibacillaceae</taxon>
        <taxon>Guptibacillus</taxon>
    </lineage>
</organism>
<evidence type="ECO:0000313" key="3">
    <source>
        <dbReference type="Proteomes" id="UP000447833"/>
    </source>
</evidence>
<gene>
    <name evidence="2" type="ORF">GLW07_12450</name>
</gene>
<protein>
    <recommendedName>
        <fullName evidence="1">Lipoyl-binding domain-containing protein</fullName>
    </recommendedName>
</protein>
<proteinExistence type="predicted"/>
<dbReference type="InterPro" id="IPR011053">
    <property type="entry name" value="Single_hybrid_motif"/>
</dbReference>
<name>A0A845F008_9BACL</name>
<accession>A0A845F008</accession>
<reference evidence="2 3" key="1">
    <citation type="submission" date="2019-11" db="EMBL/GenBank/DDBJ databases">
        <title>Genome sequences of 17 halophilic strains isolated from different environments.</title>
        <authorList>
            <person name="Furrow R.E."/>
        </authorList>
    </citation>
    <scope>NUCLEOTIDE SEQUENCE [LARGE SCALE GENOMIC DNA]</scope>
    <source>
        <strain evidence="2 3">22506_14_FS</strain>
    </source>
</reference>
<sequence length="36" mass="4061">MKSYQEVQYEKDGIIKKFKADDGDIVEGGQVIGELE</sequence>
<dbReference type="Pfam" id="PF00364">
    <property type="entry name" value="Biotin_lipoyl"/>
    <property type="match status" value="1"/>
</dbReference>
<dbReference type="Proteomes" id="UP000447833">
    <property type="component" value="Unassembled WGS sequence"/>
</dbReference>
<dbReference type="Gene3D" id="2.40.50.100">
    <property type="match status" value="1"/>
</dbReference>
<feature type="domain" description="Lipoyl-binding" evidence="1">
    <location>
        <begin position="1"/>
        <end position="35"/>
    </location>
</feature>
<dbReference type="AlphaFoldDB" id="A0A845F008"/>
<evidence type="ECO:0000259" key="1">
    <source>
        <dbReference type="Pfam" id="PF00364"/>
    </source>
</evidence>
<evidence type="ECO:0000313" key="2">
    <source>
        <dbReference type="EMBL" id="MYL64163.1"/>
    </source>
</evidence>
<dbReference type="InterPro" id="IPR000089">
    <property type="entry name" value="Biotin_lipoyl"/>
</dbReference>
<dbReference type="SUPFAM" id="SSF51230">
    <property type="entry name" value="Single hybrid motif"/>
    <property type="match status" value="1"/>
</dbReference>
<comment type="caution">
    <text evidence="2">The sequence shown here is derived from an EMBL/GenBank/DDBJ whole genome shotgun (WGS) entry which is preliminary data.</text>
</comment>